<evidence type="ECO:0000313" key="3">
    <source>
        <dbReference type="Proteomes" id="UP001497392"/>
    </source>
</evidence>
<protein>
    <submittedName>
        <fullName evidence="2">G10811 protein</fullName>
    </submittedName>
</protein>
<comment type="caution">
    <text evidence="2">The sequence shown here is derived from an EMBL/GenBank/DDBJ whole genome shotgun (WGS) entry which is preliminary data.</text>
</comment>
<organism evidence="2 3">
    <name type="scientific">Coccomyxa viridis</name>
    <dbReference type="NCBI Taxonomy" id="1274662"/>
    <lineage>
        <taxon>Eukaryota</taxon>
        <taxon>Viridiplantae</taxon>
        <taxon>Chlorophyta</taxon>
        <taxon>core chlorophytes</taxon>
        <taxon>Trebouxiophyceae</taxon>
        <taxon>Trebouxiophyceae incertae sedis</taxon>
        <taxon>Coccomyxaceae</taxon>
        <taxon>Coccomyxa</taxon>
    </lineage>
</organism>
<name>A0ABP1G699_9CHLO</name>
<evidence type="ECO:0000313" key="2">
    <source>
        <dbReference type="EMBL" id="CAL5227789.1"/>
    </source>
</evidence>
<reference evidence="2 3" key="1">
    <citation type="submission" date="2024-06" db="EMBL/GenBank/DDBJ databases">
        <authorList>
            <person name="Kraege A."/>
            <person name="Thomma B."/>
        </authorList>
    </citation>
    <scope>NUCLEOTIDE SEQUENCE [LARGE SCALE GENOMIC DNA]</scope>
</reference>
<feature type="region of interest" description="Disordered" evidence="1">
    <location>
        <begin position="8"/>
        <end position="30"/>
    </location>
</feature>
<accession>A0ABP1G699</accession>
<gene>
    <name evidence="2" type="primary">g10811</name>
    <name evidence="2" type="ORF">VP750_LOCUS9695</name>
</gene>
<proteinExistence type="predicted"/>
<dbReference type="EMBL" id="CAXHTA020000017">
    <property type="protein sequence ID" value="CAL5227789.1"/>
    <property type="molecule type" value="Genomic_DNA"/>
</dbReference>
<evidence type="ECO:0000256" key="1">
    <source>
        <dbReference type="SAM" id="MobiDB-lite"/>
    </source>
</evidence>
<keyword evidence="3" id="KW-1185">Reference proteome</keyword>
<sequence>MICREAVEEQAMPNSNALTPLGGEADQRDMQGPVYRPLSAGQHAPQLMGMRRTEAVGRRAMPNSNAWTLLGGEIDPLAQESVPVWQRVRAQRRQRHLLEFAERMQEEAKKRATHVSMDRLDTRRWLEMQGAAPVAVAIADKLWVTGSSEVPGYNWGDSNKPAQSERLIQHLEKIIGPCSGETEWVNAAKDYPELLSCNALGYNISATTDVLAADATALRAGKPQTGMRLLMDIKEAVAASDIRQGQARVLLGNLHSPESRPVLVRWAPNSSLAIWPAVGFMRDLLAGRHETCSDIAQRRFAKRRQLDPRVLANYARDAAFPLQVEEALRKYRQAAESSSPTTLHQALVAGNAPLSTCRGGGMLLSRRRLLYGMEGLRKMALDLLDHAQAVEEKAAKLLGPENPDGFTLEDARRLHADADTELTRTLCLQKLMQADPPSPEEAELGLSDARPAWELLEHRREFVSIHSINTKRKLQEAIWAAELQEREISNDPMDPVQEDLPEPEFVWDVQHDYSDHSDRYIPHLKRIIRLGSEDQEWVDAAGDPELLSYYGMYALGCNLESTTDVLVAARSAVRAHLPAKGAQVLFDLRKQVTDSDLIHGEVRLVLANLHAPAEKPIVVVTDLGGEWHILWLDGADICQRRFPTRANAVKVINDILAKSVEAGQGGTQVAIARRHRIAKHVFETAG</sequence>
<dbReference type="Proteomes" id="UP001497392">
    <property type="component" value="Unassembled WGS sequence"/>
</dbReference>